<protein>
    <submittedName>
        <fullName evidence="1">Uncharacterized protein</fullName>
    </submittedName>
</protein>
<evidence type="ECO:0000313" key="2">
    <source>
        <dbReference type="Proteomes" id="UP001145114"/>
    </source>
</evidence>
<keyword evidence="2" id="KW-1185">Reference proteome</keyword>
<proteinExistence type="predicted"/>
<evidence type="ECO:0000313" key="1">
    <source>
        <dbReference type="EMBL" id="KAJ1680357.1"/>
    </source>
</evidence>
<organism evidence="1 2">
    <name type="scientific">Spiromyces aspiralis</name>
    <dbReference type="NCBI Taxonomy" id="68401"/>
    <lineage>
        <taxon>Eukaryota</taxon>
        <taxon>Fungi</taxon>
        <taxon>Fungi incertae sedis</taxon>
        <taxon>Zoopagomycota</taxon>
        <taxon>Kickxellomycotina</taxon>
        <taxon>Kickxellomycetes</taxon>
        <taxon>Kickxellales</taxon>
        <taxon>Kickxellaceae</taxon>
        <taxon>Spiromyces</taxon>
    </lineage>
</organism>
<dbReference type="EMBL" id="JAMZIH010000004">
    <property type="protein sequence ID" value="KAJ1680357.1"/>
    <property type="molecule type" value="Genomic_DNA"/>
</dbReference>
<reference evidence="1" key="1">
    <citation type="submission" date="2022-06" db="EMBL/GenBank/DDBJ databases">
        <title>Phylogenomic reconstructions and comparative analyses of Kickxellomycotina fungi.</title>
        <authorList>
            <person name="Reynolds N.K."/>
            <person name="Stajich J.E."/>
            <person name="Barry K."/>
            <person name="Grigoriev I.V."/>
            <person name="Crous P."/>
            <person name="Smith M.E."/>
        </authorList>
    </citation>
    <scope>NUCLEOTIDE SEQUENCE</scope>
    <source>
        <strain evidence="1">RSA 2271</strain>
    </source>
</reference>
<gene>
    <name evidence="1" type="ORF">EV182_000139</name>
</gene>
<accession>A0ACC1HVN4</accession>
<sequence length="162" mass="17226">MQANTCGDSGSNYKARPLSSLIWSYDDILTNIKKLQESDGKDGHQIVDARPSGRFSGVDPEIRPGMSSGHMPFALNVPSSQVTKLSGEGGTPHLRSKDELIELFTGAGIDLGRPIVTTCGSGVTAAVLYMALLEAGAKRVAVYDGSWTEYAQKPESPIVKDA</sequence>
<comment type="caution">
    <text evidence="1">The sequence shown here is derived from an EMBL/GenBank/DDBJ whole genome shotgun (WGS) entry which is preliminary data.</text>
</comment>
<dbReference type="Proteomes" id="UP001145114">
    <property type="component" value="Unassembled WGS sequence"/>
</dbReference>
<name>A0ACC1HVN4_9FUNG</name>